<keyword evidence="1" id="KW-0732">Signal</keyword>
<dbReference type="EMBL" id="VXIV02002281">
    <property type="protein sequence ID" value="KAF6026419.1"/>
    <property type="molecule type" value="Genomic_DNA"/>
</dbReference>
<dbReference type="AlphaFoldDB" id="A0A7J7JJB0"/>
<feature type="signal peptide" evidence="1">
    <location>
        <begin position="1"/>
        <end position="16"/>
    </location>
</feature>
<accession>A0A7J7JJB0</accession>
<protein>
    <submittedName>
        <fullName evidence="2">Uncharacterized protein</fullName>
    </submittedName>
</protein>
<organism evidence="2 3">
    <name type="scientific">Bugula neritina</name>
    <name type="common">Brown bryozoan</name>
    <name type="synonym">Sertularia neritina</name>
    <dbReference type="NCBI Taxonomy" id="10212"/>
    <lineage>
        <taxon>Eukaryota</taxon>
        <taxon>Metazoa</taxon>
        <taxon>Spiralia</taxon>
        <taxon>Lophotrochozoa</taxon>
        <taxon>Bryozoa</taxon>
        <taxon>Gymnolaemata</taxon>
        <taxon>Cheilostomatida</taxon>
        <taxon>Flustrina</taxon>
        <taxon>Buguloidea</taxon>
        <taxon>Bugulidae</taxon>
        <taxon>Bugula</taxon>
    </lineage>
</organism>
<sequence>MKLLLILCCVFLYSCPLVPKGHRVTVADITLTHLSLRPHSTLRVVCQIPRHPMHLRGPHPIPQTATSSSITVGQLVKPVHIQISVTYILPLNLGQCQQPMTAQLLYLYRTFN</sequence>
<name>A0A7J7JJB0_BUGNE</name>
<gene>
    <name evidence="2" type="ORF">EB796_015274</name>
</gene>
<proteinExistence type="predicted"/>
<dbReference type="PROSITE" id="PS51257">
    <property type="entry name" value="PROKAR_LIPOPROTEIN"/>
    <property type="match status" value="1"/>
</dbReference>
<evidence type="ECO:0000256" key="1">
    <source>
        <dbReference type="SAM" id="SignalP"/>
    </source>
</evidence>
<evidence type="ECO:0000313" key="2">
    <source>
        <dbReference type="EMBL" id="KAF6026419.1"/>
    </source>
</evidence>
<dbReference type="Proteomes" id="UP000593567">
    <property type="component" value="Unassembled WGS sequence"/>
</dbReference>
<feature type="chain" id="PRO_5029489939" evidence="1">
    <location>
        <begin position="17"/>
        <end position="112"/>
    </location>
</feature>
<reference evidence="2" key="1">
    <citation type="submission" date="2020-06" db="EMBL/GenBank/DDBJ databases">
        <title>Draft genome of Bugula neritina, a colonial animal packing powerful symbionts and potential medicines.</title>
        <authorList>
            <person name="Rayko M."/>
        </authorList>
    </citation>
    <scope>NUCLEOTIDE SEQUENCE [LARGE SCALE GENOMIC DNA]</scope>
    <source>
        <strain evidence="2">Kwan_BN1</strain>
    </source>
</reference>
<keyword evidence="3" id="KW-1185">Reference proteome</keyword>
<comment type="caution">
    <text evidence="2">The sequence shown here is derived from an EMBL/GenBank/DDBJ whole genome shotgun (WGS) entry which is preliminary data.</text>
</comment>
<evidence type="ECO:0000313" key="3">
    <source>
        <dbReference type="Proteomes" id="UP000593567"/>
    </source>
</evidence>